<dbReference type="EMBL" id="BAAANN010000031">
    <property type="protein sequence ID" value="GAA1978848.1"/>
    <property type="molecule type" value="Genomic_DNA"/>
</dbReference>
<evidence type="ECO:0008006" key="4">
    <source>
        <dbReference type="Google" id="ProtNLM"/>
    </source>
</evidence>
<evidence type="ECO:0000313" key="2">
    <source>
        <dbReference type="EMBL" id="GAA1978848.1"/>
    </source>
</evidence>
<keyword evidence="3" id="KW-1185">Reference proteome</keyword>
<reference evidence="2 3" key="1">
    <citation type="journal article" date="2019" name="Int. J. Syst. Evol. Microbiol.">
        <title>The Global Catalogue of Microorganisms (GCM) 10K type strain sequencing project: providing services to taxonomists for standard genome sequencing and annotation.</title>
        <authorList>
            <consortium name="The Broad Institute Genomics Platform"/>
            <consortium name="The Broad Institute Genome Sequencing Center for Infectious Disease"/>
            <person name="Wu L."/>
            <person name="Ma J."/>
        </authorList>
    </citation>
    <scope>NUCLEOTIDE SEQUENCE [LARGE SCALE GENOMIC DNA]</scope>
    <source>
        <strain evidence="2 3">JCM 14545</strain>
    </source>
</reference>
<sequence>MIRTVRAVATGLATAACVLSVPALAEATAATVTTETRDFRGEGSSDFGLELYYARAHAQRQATAAGFGNCTEIWQKLWPYTATVIWRCTR</sequence>
<proteinExistence type="predicted"/>
<feature type="signal peptide" evidence="1">
    <location>
        <begin position="1"/>
        <end position="25"/>
    </location>
</feature>
<dbReference type="PROSITE" id="PS51257">
    <property type="entry name" value="PROKAR_LIPOPROTEIN"/>
    <property type="match status" value="1"/>
</dbReference>
<protein>
    <recommendedName>
        <fullName evidence="4">Secreted protein</fullName>
    </recommendedName>
</protein>
<keyword evidence="1" id="KW-0732">Signal</keyword>
<evidence type="ECO:0000313" key="3">
    <source>
        <dbReference type="Proteomes" id="UP001501116"/>
    </source>
</evidence>
<dbReference type="RefSeq" id="WP_344427363.1">
    <property type="nucleotide sequence ID" value="NZ_BAAANN010000031.1"/>
</dbReference>
<organism evidence="2 3">
    <name type="scientific">Amycolatopsis minnesotensis</name>
    <dbReference type="NCBI Taxonomy" id="337894"/>
    <lineage>
        <taxon>Bacteria</taxon>
        <taxon>Bacillati</taxon>
        <taxon>Actinomycetota</taxon>
        <taxon>Actinomycetes</taxon>
        <taxon>Pseudonocardiales</taxon>
        <taxon>Pseudonocardiaceae</taxon>
        <taxon>Amycolatopsis</taxon>
    </lineage>
</organism>
<feature type="chain" id="PRO_5046019739" description="Secreted protein" evidence="1">
    <location>
        <begin position="26"/>
        <end position="90"/>
    </location>
</feature>
<name>A0ABN2S1P4_9PSEU</name>
<evidence type="ECO:0000256" key="1">
    <source>
        <dbReference type="SAM" id="SignalP"/>
    </source>
</evidence>
<accession>A0ABN2S1P4</accession>
<gene>
    <name evidence="2" type="ORF">GCM10009754_63730</name>
</gene>
<comment type="caution">
    <text evidence="2">The sequence shown here is derived from an EMBL/GenBank/DDBJ whole genome shotgun (WGS) entry which is preliminary data.</text>
</comment>
<dbReference type="Proteomes" id="UP001501116">
    <property type="component" value="Unassembled WGS sequence"/>
</dbReference>